<sequence length="382" mass="40780">MFSVLSFTRPGERTLVPGFHLRTPFSVVETPGPVPELFEVSSPRTLSETASQHGHAVVGALSFDCSRAALAAAPDLSVTHGSPGLRVVREEPWPRLVGDAVLHPTPEGYREGVRQVLRAIAEERVVKTVLGRTVQYRFDAPVPAESLTRALARRHPEARTYCCPLPGGDSLVGASPELLVSRHGTTVRSHPLAGSVPRSANPAQDEAAARQLLASTKDLREHAVVVEMIADTLAPYCTRLTVPNQPALVSTRTVWHLGTWLRGELRDPQTSSLELAAALQPTPALCGAPHQPALDLLRGVEGFDREWFGGAVGWNDEHGDGEWTVAIRCARLSGTTATLFAGAGLVAGSDPSAELAETSAKFAALQDVLLGCAGQEHQERIA</sequence>
<dbReference type="EMBL" id="FUKQ01000052">
    <property type="protein sequence ID" value="SJN43269.1"/>
    <property type="molecule type" value="Genomic_DNA"/>
</dbReference>
<protein>
    <recommendedName>
        <fullName evidence="3">isochorismate synthase</fullName>
        <ecNumber evidence="3">5.4.4.2</ecNumber>
    </recommendedName>
    <alternativeName>
        <fullName evidence="5">Isochorismate mutase</fullName>
    </alternativeName>
</protein>
<evidence type="ECO:0000313" key="8">
    <source>
        <dbReference type="Proteomes" id="UP000188342"/>
    </source>
</evidence>
<dbReference type="PANTHER" id="PTHR42839">
    <property type="entry name" value="ISOCHORISMATE SYNTHASE ENTC"/>
    <property type="match status" value="1"/>
</dbReference>
<organism evidence="7 8">
    <name type="scientific">Luteococcus japonicus LSP_Lj1</name>
    <dbReference type="NCBI Taxonomy" id="1255658"/>
    <lineage>
        <taxon>Bacteria</taxon>
        <taxon>Bacillati</taxon>
        <taxon>Actinomycetota</taxon>
        <taxon>Actinomycetes</taxon>
        <taxon>Propionibacteriales</taxon>
        <taxon>Propionibacteriaceae</taxon>
        <taxon>Luteococcus</taxon>
    </lineage>
</organism>
<dbReference type="InterPro" id="IPR015890">
    <property type="entry name" value="Chorismate_C"/>
</dbReference>
<dbReference type="InterPro" id="IPR004561">
    <property type="entry name" value="IsoChor_synthase"/>
</dbReference>
<dbReference type="Gene3D" id="3.60.120.10">
    <property type="entry name" value="Anthranilate synthase"/>
    <property type="match status" value="1"/>
</dbReference>
<evidence type="ECO:0000256" key="5">
    <source>
        <dbReference type="ARBA" id="ARBA00041564"/>
    </source>
</evidence>
<gene>
    <name evidence="7" type="ORF">FM114_14150</name>
</gene>
<reference evidence="7 8" key="1">
    <citation type="submission" date="2017-02" db="EMBL/GenBank/DDBJ databases">
        <authorList>
            <person name="Peterson S.W."/>
        </authorList>
    </citation>
    <scope>NUCLEOTIDE SEQUENCE [LARGE SCALE GENOMIC DNA]</scope>
    <source>
        <strain evidence="7 8">LSP_Lj1</strain>
    </source>
</reference>
<dbReference type="EC" id="5.4.4.2" evidence="3"/>
<keyword evidence="8" id="KW-1185">Reference proteome</keyword>
<evidence type="ECO:0000256" key="1">
    <source>
        <dbReference type="ARBA" id="ARBA00000799"/>
    </source>
</evidence>
<evidence type="ECO:0000256" key="3">
    <source>
        <dbReference type="ARBA" id="ARBA00012824"/>
    </source>
</evidence>
<accession>A0A1R4KG59</accession>
<comment type="similarity">
    <text evidence="2">Belongs to the isochorismate synthase family.</text>
</comment>
<keyword evidence="4 7" id="KW-0413">Isomerase</keyword>
<dbReference type="RefSeq" id="WP_094765784.1">
    <property type="nucleotide sequence ID" value="NZ_FUKQ01000052.1"/>
</dbReference>
<evidence type="ECO:0000313" key="7">
    <source>
        <dbReference type="EMBL" id="SJN43269.1"/>
    </source>
</evidence>
<dbReference type="Proteomes" id="UP000188342">
    <property type="component" value="Unassembled WGS sequence"/>
</dbReference>
<dbReference type="GO" id="GO:0008909">
    <property type="term" value="F:isochorismate synthase activity"/>
    <property type="evidence" value="ECO:0007669"/>
    <property type="project" value="UniProtKB-EC"/>
</dbReference>
<dbReference type="GO" id="GO:0009697">
    <property type="term" value="P:salicylic acid biosynthetic process"/>
    <property type="evidence" value="ECO:0007669"/>
    <property type="project" value="TreeGrafter"/>
</dbReference>
<evidence type="ECO:0000256" key="4">
    <source>
        <dbReference type="ARBA" id="ARBA00023235"/>
    </source>
</evidence>
<dbReference type="AlphaFoldDB" id="A0A1R4KG59"/>
<dbReference type="OrthoDB" id="9806579at2"/>
<comment type="catalytic activity">
    <reaction evidence="1">
        <text>chorismate = isochorismate</text>
        <dbReference type="Rhea" id="RHEA:18985"/>
        <dbReference type="ChEBI" id="CHEBI:29748"/>
        <dbReference type="ChEBI" id="CHEBI:29780"/>
        <dbReference type="EC" id="5.4.4.2"/>
    </reaction>
</comment>
<dbReference type="Pfam" id="PF00425">
    <property type="entry name" value="Chorismate_bind"/>
    <property type="match status" value="1"/>
</dbReference>
<dbReference type="STRING" id="1255658.FM114_14150"/>
<name>A0A1R4KG59_9ACTN</name>
<dbReference type="SUPFAM" id="SSF56322">
    <property type="entry name" value="ADC synthase"/>
    <property type="match status" value="1"/>
</dbReference>
<evidence type="ECO:0000256" key="2">
    <source>
        <dbReference type="ARBA" id="ARBA00005297"/>
    </source>
</evidence>
<proteinExistence type="inferred from homology"/>
<dbReference type="InterPro" id="IPR005801">
    <property type="entry name" value="ADC_synthase"/>
</dbReference>
<dbReference type="PANTHER" id="PTHR42839:SF2">
    <property type="entry name" value="ISOCHORISMATE SYNTHASE ENTC"/>
    <property type="match status" value="1"/>
</dbReference>
<feature type="domain" description="Chorismate-utilising enzyme C-terminal" evidence="6">
    <location>
        <begin position="107"/>
        <end position="361"/>
    </location>
</feature>
<evidence type="ECO:0000259" key="6">
    <source>
        <dbReference type="Pfam" id="PF00425"/>
    </source>
</evidence>
<dbReference type="NCBIfam" id="TIGR00543">
    <property type="entry name" value="isochor_syn"/>
    <property type="match status" value="1"/>
</dbReference>